<name>A0AA36F8E1_OCTVU</name>
<dbReference type="EMBL" id="OX597822">
    <property type="protein sequence ID" value="CAI9728287.1"/>
    <property type="molecule type" value="Genomic_DNA"/>
</dbReference>
<accession>A0AA36F8E1</accession>
<reference evidence="2" key="1">
    <citation type="submission" date="2023-08" db="EMBL/GenBank/DDBJ databases">
        <authorList>
            <person name="Alioto T."/>
            <person name="Alioto T."/>
            <person name="Gomez Garrido J."/>
        </authorList>
    </citation>
    <scope>NUCLEOTIDE SEQUENCE</scope>
</reference>
<dbReference type="AlphaFoldDB" id="A0AA36F8E1"/>
<evidence type="ECO:0000313" key="2">
    <source>
        <dbReference type="EMBL" id="CAI9728287.1"/>
    </source>
</evidence>
<organism evidence="2 3">
    <name type="scientific">Octopus vulgaris</name>
    <name type="common">Common octopus</name>
    <dbReference type="NCBI Taxonomy" id="6645"/>
    <lineage>
        <taxon>Eukaryota</taxon>
        <taxon>Metazoa</taxon>
        <taxon>Spiralia</taxon>
        <taxon>Lophotrochozoa</taxon>
        <taxon>Mollusca</taxon>
        <taxon>Cephalopoda</taxon>
        <taxon>Coleoidea</taxon>
        <taxon>Octopodiformes</taxon>
        <taxon>Octopoda</taxon>
        <taxon>Incirrata</taxon>
        <taxon>Octopodidae</taxon>
        <taxon>Octopus</taxon>
    </lineage>
</organism>
<feature type="region of interest" description="Disordered" evidence="1">
    <location>
        <begin position="81"/>
        <end position="114"/>
    </location>
</feature>
<protein>
    <submittedName>
        <fullName evidence="2">Uncharacterized protein</fullName>
    </submittedName>
</protein>
<proteinExistence type="predicted"/>
<evidence type="ECO:0000256" key="1">
    <source>
        <dbReference type="SAM" id="MobiDB-lite"/>
    </source>
</evidence>
<sequence>MQQSTQYYLLAHLTYKSEPQQTVYNPRITCLFPPLLFSSSSFSSCHHLHKTALILLMLLLMMAVKLLQSILSSEVSLSPTTQQMLESNTSESEGPNNSFESIAIASNPDEGSQQ</sequence>
<feature type="compositionally biased region" description="Polar residues" evidence="1">
    <location>
        <begin position="81"/>
        <end position="100"/>
    </location>
</feature>
<evidence type="ECO:0000313" key="3">
    <source>
        <dbReference type="Proteomes" id="UP001162480"/>
    </source>
</evidence>
<dbReference type="Proteomes" id="UP001162480">
    <property type="component" value="Chromosome 9"/>
</dbReference>
<keyword evidence="3" id="KW-1185">Reference proteome</keyword>
<gene>
    <name evidence="2" type="ORF">OCTVUL_1B001759</name>
</gene>